<organism evidence="2 3">
    <name type="scientific">Tanacetum coccineum</name>
    <dbReference type="NCBI Taxonomy" id="301880"/>
    <lineage>
        <taxon>Eukaryota</taxon>
        <taxon>Viridiplantae</taxon>
        <taxon>Streptophyta</taxon>
        <taxon>Embryophyta</taxon>
        <taxon>Tracheophyta</taxon>
        <taxon>Spermatophyta</taxon>
        <taxon>Magnoliopsida</taxon>
        <taxon>eudicotyledons</taxon>
        <taxon>Gunneridae</taxon>
        <taxon>Pentapetalae</taxon>
        <taxon>asterids</taxon>
        <taxon>campanulids</taxon>
        <taxon>Asterales</taxon>
        <taxon>Asteraceae</taxon>
        <taxon>Asteroideae</taxon>
        <taxon>Anthemideae</taxon>
        <taxon>Anthemidinae</taxon>
        <taxon>Tanacetum</taxon>
    </lineage>
</organism>
<feature type="region of interest" description="Disordered" evidence="1">
    <location>
        <begin position="53"/>
        <end position="143"/>
    </location>
</feature>
<feature type="compositionally biased region" description="Polar residues" evidence="1">
    <location>
        <begin position="425"/>
        <end position="437"/>
    </location>
</feature>
<sequence>MEGYGTNEVNFTPTQIFSVHMWNIKERTNLKGPPFTAHMMDICNAKEPVAFKAPKTSSHIKKVVPKGENPGDKSGHRKQLPVSKNHPRKKSGTAKDTNPSQPSISTPMVTGMHKEDKQATSGPASLEVTGEGGSNPQLSSSAKGTQNYSIDHIIACAYPNVLVDKTQYAGDRLGTVHTEIGTEKEANSTPEFNTSPEFTRSNDTTKEIKLKDLSKLIKDVGIDLMDLDLTQDDQSFIVQSDEEEEEVHAEPNAETKDTSLEKAQAAAKAKAALFKAQPSFLNFKQLIELLVQSLKHELLKLLTYRDFSASLPKELKELPSNFNEISREIRDLKQYVEGLEIEILGDLKEIHAKLDEFQSSVSGLTNHVVKLNNIMLELPARLLALQEKVSSIQFATAIASALHTTGEQSVPSAGPASAPPAEGENNITQTTPQTKGEQVTKSKEDKGKITLSHEEATEQESKSDSNAEIRLIGSMVESSKRKRLKKFAFVNEQGREELVDLLRFEVVENVYKAKIKYDNYCIKMLNIRKQGRITNYDYKSSVQFIDHEAGTVLNEPSLGMIFFNSHQRQDFISIEDFDVLNNEMLYNVQEIFLRIHKGPGLDDSTRTFSSLLLAEVDKRNLNPLKQMRVIEQLRQ</sequence>
<feature type="compositionally biased region" description="Low complexity" evidence="1">
    <location>
        <begin position="411"/>
        <end position="424"/>
    </location>
</feature>
<evidence type="ECO:0000256" key="1">
    <source>
        <dbReference type="SAM" id="MobiDB-lite"/>
    </source>
</evidence>
<dbReference type="Proteomes" id="UP001151760">
    <property type="component" value="Unassembled WGS sequence"/>
</dbReference>
<keyword evidence="3" id="KW-1185">Reference proteome</keyword>
<proteinExistence type="predicted"/>
<feature type="compositionally biased region" description="Basic and acidic residues" evidence="1">
    <location>
        <begin position="438"/>
        <end position="466"/>
    </location>
</feature>
<name>A0ABQ5DNY5_9ASTR</name>
<protein>
    <submittedName>
        <fullName evidence="2">Uncharacterized protein</fullName>
    </submittedName>
</protein>
<evidence type="ECO:0000313" key="3">
    <source>
        <dbReference type="Proteomes" id="UP001151760"/>
    </source>
</evidence>
<gene>
    <name evidence="2" type="ORF">Tco_0940507</name>
</gene>
<accession>A0ABQ5DNY5</accession>
<feature type="region of interest" description="Disordered" evidence="1">
    <location>
        <begin position="406"/>
        <end position="466"/>
    </location>
</feature>
<comment type="caution">
    <text evidence="2">The sequence shown here is derived from an EMBL/GenBank/DDBJ whole genome shotgun (WGS) entry which is preliminary data.</text>
</comment>
<feature type="compositionally biased region" description="Basic residues" evidence="1">
    <location>
        <begin position="75"/>
        <end position="92"/>
    </location>
</feature>
<dbReference type="EMBL" id="BQNB010015492">
    <property type="protein sequence ID" value="GJT40642.1"/>
    <property type="molecule type" value="Genomic_DNA"/>
</dbReference>
<evidence type="ECO:0000313" key="2">
    <source>
        <dbReference type="EMBL" id="GJT40642.1"/>
    </source>
</evidence>
<feature type="compositionally biased region" description="Polar residues" evidence="1">
    <location>
        <begin position="94"/>
        <end position="108"/>
    </location>
</feature>
<feature type="compositionally biased region" description="Polar residues" evidence="1">
    <location>
        <begin position="134"/>
        <end position="143"/>
    </location>
</feature>
<reference evidence="2" key="2">
    <citation type="submission" date="2022-01" db="EMBL/GenBank/DDBJ databases">
        <authorList>
            <person name="Yamashiro T."/>
            <person name="Shiraishi A."/>
            <person name="Satake H."/>
            <person name="Nakayama K."/>
        </authorList>
    </citation>
    <scope>NUCLEOTIDE SEQUENCE</scope>
</reference>
<reference evidence="2" key="1">
    <citation type="journal article" date="2022" name="Int. J. Mol. Sci.">
        <title>Draft Genome of Tanacetum Coccineum: Genomic Comparison of Closely Related Tanacetum-Family Plants.</title>
        <authorList>
            <person name="Yamashiro T."/>
            <person name="Shiraishi A."/>
            <person name="Nakayama K."/>
            <person name="Satake H."/>
        </authorList>
    </citation>
    <scope>NUCLEOTIDE SEQUENCE</scope>
</reference>